<dbReference type="AlphaFoldDB" id="A0A310SER7"/>
<name>A0A310SER7_9HYME</name>
<accession>A0A310SER7</accession>
<keyword evidence="2" id="KW-1185">Reference proteome</keyword>
<dbReference type="InterPro" id="IPR027902">
    <property type="entry name" value="DUF4487"/>
</dbReference>
<evidence type="ECO:0000313" key="2">
    <source>
        <dbReference type="Proteomes" id="UP000250275"/>
    </source>
</evidence>
<gene>
    <name evidence="1" type="ORF">WN48_00305</name>
</gene>
<dbReference type="PANTHER" id="PTHR16071">
    <property type="entry name" value="CHROMOSOME 1 OPEN READING FRAME 112"/>
    <property type="match status" value="1"/>
</dbReference>
<dbReference type="PANTHER" id="PTHR16071:SF2">
    <property type="entry name" value="FIGNL1-INTERACTING REGULATOR OF RECOMBINATION AND MITOSIS"/>
    <property type="match status" value="1"/>
</dbReference>
<proteinExistence type="predicted"/>
<sequence length="862" mass="98726">MVLANRYSLDAFTIYTKDRNNLTVKYDAELLQQALQQCLSSCPDNLLNEKIFNETFPFAYHLLSEALKQIDETINSNVHGDPVKDTKRQLLVCNELLSVWEKSIERVSKLCKTPAINLRCILENVLLVIRLIFEHCRASKKLYGALLEDVSEELTNLFRKTKTILNLFLTTLDGVIVFDTDMELETELLVKVIDSIGLFVTISRELDLKTFVETSKVFGKLAITHQHPVKRIKATSVTLHLAHLAKDISSMLSFSQDSTDRVDERKIKVIGHSLKILDRLCVAYCLHINNEVLPFVIELLLKMHRCSPLCLQKSEIDEKFIELINVHIYKGSEPFLNTIFKSSDFKQAFFEYRNITNIDKLGYHLLTISIMKKLINMPYEHHCKWTLGAESIIDVALTNINFIQEEICVGQVRLPGVHDIGERPRSASLYEATIVPICGLISQIPTDGFHAVELILLKHLLSNQLWSSLLSSDIWCFIDRIASSELCASHLKYLLKVYAALMRRSSSLEVVILENLIGRLYNLLSDEMKHTLIVEFDDLENLSWLPLARFLPSKTKSFLQNRLACVLNEISSTFAELQRQPTVKNWNRLIMLISLIGKLNCTGEESIVRILCQIWNSIASTIEIFEDRQLDILSEFMSKLFSVMQPEKIQDDIFSSILDAVLTSFLCFPSHVKVIASHYLRANKNHFGNCGIKTANALAELNCRLLESDNPWVRQEAFESFDKLAHTCPNEDLVTKMAAAVTKKLSLKDSLPAYLSGTTYYEFQDLSDVSDYLRYVAKHSQNVYHVCNNYDDSQRDEKLAKLETQSIESSDETRSLNDFDEHVNKMCDELNDILKKNRDIGRFTLRRLRLICAKILDLTESK</sequence>
<reference evidence="1 2" key="1">
    <citation type="submission" date="2015-07" db="EMBL/GenBank/DDBJ databases">
        <title>The genome of Eufriesea mexicana.</title>
        <authorList>
            <person name="Pan H."/>
            <person name="Kapheim K."/>
        </authorList>
    </citation>
    <scope>NUCLEOTIDE SEQUENCE [LARGE SCALE GENOMIC DNA]</scope>
    <source>
        <strain evidence="1">0111107269</strain>
        <tissue evidence="1">Whole body</tissue>
    </source>
</reference>
<dbReference type="Pfam" id="PF14868">
    <property type="entry name" value="DUF4487"/>
    <property type="match status" value="1"/>
</dbReference>
<dbReference type="OrthoDB" id="6088000at2759"/>
<evidence type="ECO:0000313" key="1">
    <source>
        <dbReference type="EMBL" id="OAD52729.1"/>
    </source>
</evidence>
<protein>
    <submittedName>
        <fullName evidence="1">Uncharacterized protein</fullName>
    </submittedName>
</protein>
<organism evidence="1 2">
    <name type="scientific">Eufriesea mexicana</name>
    <dbReference type="NCBI Taxonomy" id="516756"/>
    <lineage>
        <taxon>Eukaryota</taxon>
        <taxon>Metazoa</taxon>
        <taxon>Ecdysozoa</taxon>
        <taxon>Arthropoda</taxon>
        <taxon>Hexapoda</taxon>
        <taxon>Insecta</taxon>
        <taxon>Pterygota</taxon>
        <taxon>Neoptera</taxon>
        <taxon>Endopterygota</taxon>
        <taxon>Hymenoptera</taxon>
        <taxon>Apocrita</taxon>
        <taxon>Aculeata</taxon>
        <taxon>Apoidea</taxon>
        <taxon>Anthophila</taxon>
        <taxon>Apidae</taxon>
        <taxon>Eufriesea</taxon>
    </lineage>
</organism>
<dbReference type="EMBL" id="KQ769940">
    <property type="protein sequence ID" value="OAD52729.1"/>
    <property type="molecule type" value="Genomic_DNA"/>
</dbReference>
<dbReference type="Proteomes" id="UP000250275">
    <property type="component" value="Unassembled WGS sequence"/>
</dbReference>